<evidence type="ECO:0000256" key="7">
    <source>
        <dbReference type="SAM" id="MobiDB-lite"/>
    </source>
</evidence>
<feature type="region of interest" description="Disordered" evidence="7">
    <location>
        <begin position="342"/>
        <end position="413"/>
    </location>
</feature>
<dbReference type="GO" id="GO:0043093">
    <property type="term" value="P:FtsZ-dependent cytokinesis"/>
    <property type="evidence" value="ECO:0007669"/>
    <property type="project" value="UniProtKB-UniRule"/>
</dbReference>
<dbReference type="GO" id="GO:0005737">
    <property type="term" value="C:cytoplasm"/>
    <property type="evidence" value="ECO:0007669"/>
    <property type="project" value="UniProtKB-SubCell"/>
</dbReference>
<protein>
    <recommendedName>
        <fullName evidence="4 5">Cell division protein FtsZ</fullName>
    </recommendedName>
</protein>
<feature type="binding site" evidence="4">
    <location>
        <begin position="114"/>
        <end position="116"/>
    </location>
    <ligand>
        <name>GTP</name>
        <dbReference type="ChEBI" id="CHEBI:37565"/>
    </ligand>
</feature>
<dbReference type="InterPro" id="IPR024757">
    <property type="entry name" value="FtsZ_C"/>
</dbReference>
<dbReference type="GO" id="GO:0000917">
    <property type="term" value="P:division septum assembly"/>
    <property type="evidence" value="ECO:0007669"/>
    <property type="project" value="UniProtKB-KW"/>
</dbReference>
<dbReference type="STRING" id="1307839.L21SP5_01522"/>
<dbReference type="InterPro" id="IPR020805">
    <property type="entry name" value="Cell_div_FtsZ_CS"/>
</dbReference>
<keyword evidence="4" id="KW-0963">Cytoplasm</keyword>
<dbReference type="PANTHER" id="PTHR30314">
    <property type="entry name" value="CELL DIVISION PROTEIN FTSZ-RELATED"/>
    <property type="match status" value="1"/>
</dbReference>
<keyword evidence="3 4" id="KW-0342">GTP-binding</keyword>
<keyword evidence="11" id="KW-1185">Reference proteome</keyword>
<feature type="domain" description="Tubulin/FtsZ 2-layer sandwich" evidence="9">
    <location>
        <begin position="212"/>
        <end position="331"/>
    </location>
</feature>
<dbReference type="InterPro" id="IPR000158">
    <property type="entry name" value="Cell_div_FtsZ"/>
</dbReference>
<dbReference type="FunFam" id="3.40.50.1440:FF:000001">
    <property type="entry name" value="Cell division protein FtsZ"/>
    <property type="match status" value="1"/>
</dbReference>
<dbReference type="InterPro" id="IPR036525">
    <property type="entry name" value="Tubulin/FtsZ_GTPase_sf"/>
</dbReference>
<feature type="compositionally biased region" description="Acidic residues" evidence="7">
    <location>
        <begin position="373"/>
        <end position="384"/>
    </location>
</feature>
<dbReference type="KEGG" id="blq:L21SP5_01522"/>
<evidence type="ECO:0000256" key="1">
    <source>
        <dbReference type="ARBA" id="ARBA00009690"/>
    </source>
</evidence>
<dbReference type="NCBIfam" id="TIGR00065">
    <property type="entry name" value="ftsZ"/>
    <property type="match status" value="1"/>
</dbReference>
<evidence type="ECO:0000313" key="10">
    <source>
        <dbReference type="EMBL" id="ALO15170.1"/>
    </source>
</evidence>
<dbReference type="SUPFAM" id="SSF52490">
    <property type="entry name" value="Tubulin nucleotide-binding domain-like"/>
    <property type="match status" value="1"/>
</dbReference>
<evidence type="ECO:0000259" key="9">
    <source>
        <dbReference type="SMART" id="SM00865"/>
    </source>
</evidence>
<dbReference type="OrthoDB" id="9813375at2"/>
<dbReference type="InterPro" id="IPR037103">
    <property type="entry name" value="Tubulin/FtsZ-like_C"/>
</dbReference>
<dbReference type="HAMAP" id="MF_00909">
    <property type="entry name" value="FtsZ"/>
    <property type="match status" value="1"/>
</dbReference>
<feature type="binding site" evidence="4">
    <location>
        <position position="192"/>
    </location>
    <ligand>
        <name>GTP</name>
        <dbReference type="ChEBI" id="CHEBI:37565"/>
    </ligand>
</feature>
<dbReference type="InterPro" id="IPR045061">
    <property type="entry name" value="FtsZ/CetZ"/>
</dbReference>
<evidence type="ECO:0000259" key="8">
    <source>
        <dbReference type="SMART" id="SM00864"/>
    </source>
</evidence>
<keyword evidence="4 6" id="KW-0132">Cell division</keyword>
<keyword evidence="2 4" id="KW-0547">Nucleotide-binding</keyword>
<feature type="binding site" evidence="4">
    <location>
        <begin position="26"/>
        <end position="30"/>
    </location>
    <ligand>
        <name>GTP</name>
        <dbReference type="ChEBI" id="CHEBI:37565"/>
    </ligand>
</feature>
<dbReference type="PRINTS" id="PR00423">
    <property type="entry name" value="CELLDVISFTSZ"/>
</dbReference>
<sequence>MNDDNLMQFDLPQNRSSIIKVIGVGGGGGNAVNYMYEQGINEVDFVVCNTDAQDLAKSPIPVKVQLGESLTGGRGAGSKPDKGRQAAIESLEQLSEILESNTKMVFITAGMGGGTGTGAAPVIAEEAQKKGILTIGIVTIPFLFEGKRRINQAVEGIERMKEHVDSLLVINNEKLREIYGDSSALKAFSHADDILSTAAKGIAEIITVEGVVNVDFEDVFTVMHKSGVALMGRASAEGEDRAVKAIQKALTSPLLNNNDIHGSKNMLLHITSGAEEVTMDEIGQITDYAQDEAGQNADVIWGLSADPQLGDKVAVTVIATGFDTDVIPEIYAKRADRIEKVTLKPDPGEETYDNAQDEQTSASDQKEEHLLEIEDAPEREEDEIAFVPENSGNEKQQDPDGRERKKANTLWDTKKLEELEAVPAYIRRKTKLSGNKTTDDSEEVSRYTLSDDEDGPDINTDNSYLNNNVD</sequence>
<dbReference type="Pfam" id="PF00091">
    <property type="entry name" value="Tubulin"/>
    <property type="match status" value="1"/>
</dbReference>
<dbReference type="Proteomes" id="UP000064893">
    <property type="component" value="Chromosome"/>
</dbReference>
<comment type="similarity">
    <text evidence="1 4 6">Belongs to the FtsZ family.</text>
</comment>
<reference evidence="10 11" key="1">
    <citation type="submission" date="2015-11" db="EMBL/GenBank/DDBJ databases">
        <title>Description and complete genome sequence of a novel strain predominating in hypersaline microbial mats and representing a new family of the Bacteriodetes phylum.</title>
        <authorList>
            <person name="Spring S."/>
            <person name="Bunk B."/>
            <person name="Sproer C."/>
            <person name="Klenk H.-P."/>
        </authorList>
    </citation>
    <scope>NUCLEOTIDE SEQUENCE [LARGE SCALE GENOMIC DNA]</scope>
    <source>
        <strain evidence="10 11">L21-Spi-D4</strain>
    </source>
</reference>
<dbReference type="InterPro" id="IPR018316">
    <property type="entry name" value="Tubulin/FtsZ_2-layer-sand-dom"/>
</dbReference>
<dbReference type="Gene3D" id="3.40.50.1440">
    <property type="entry name" value="Tubulin/FtsZ, GTPase domain"/>
    <property type="match status" value="1"/>
</dbReference>
<dbReference type="PANTHER" id="PTHR30314:SF3">
    <property type="entry name" value="MITOCHONDRIAL DIVISION PROTEIN FSZA"/>
    <property type="match status" value="1"/>
</dbReference>
<evidence type="ECO:0000256" key="5">
    <source>
        <dbReference type="NCBIfam" id="TIGR00065"/>
    </source>
</evidence>
<dbReference type="SMART" id="SM00865">
    <property type="entry name" value="Tubulin_C"/>
    <property type="match status" value="1"/>
</dbReference>
<dbReference type="GO" id="GO:0003924">
    <property type="term" value="F:GTPase activity"/>
    <property type="evidence" value="ECO:0007669"/>
    <property type="project" value="UniProtKB-UniRule"/>
</dbReference>
<comment type="subcellular location">
    <subcellularLocation>
        <location evidence="4">Cytoplasm</location>
    </subcellularLocation>
    <text evidence="4">Assembles at midcell at the inner surface of the cytoplasmic membrane.</text>
</comment>
<comment type="function">
    <text evidence="4 6">Essential cell division protein that forms a contractile ring structure (Z ring) at the future cell division site. The regulation of the ring assembly controls the timing and the location of cell division. One of the functions of the FtsZ ring is to recruit other cell division proteins to the septum to produce a new cell wall between the dividing cells. Binds GTP and shows GTPase activity.</text>
</comment>
<feature type="region of interest" description="Disordered" evidence="7">
    <location>
        <begin position="427"/>
        <end position="470"/>
    </location>
</feature>
<dbReference type="PROSITE" id="PS01135">
    <property type="entry name" value="FTSZ_2"/>
    <property type="match status" value="1"/>
</dbReference>
<accession>A0A0S2HYX8</accession>
<comment type="subunit">
    <text evidence="4">Homodimer. Polymerizes to form a dynamic ring structure in a strictly GTP-dependent manner. Interacts directly with several other division proteins.</text>
</comment>
<feature type="binding site" evidence="4">
    <location>
        <position position="145"/>
    </location>
    <ligand>
        <name>GTP</name>
        <dbReference type="ChEBI" id="CHEBI:37565"/>
    </ligand>
</feature>
<gene>
    <name evidence="4 10" type="primary">ftsZ</name>
    <name evidence="10" type="ORF">L21SP5_01522</name>
</gene>
<evidence type="ECO:0000256" key="3">
    <source>
        <dbReference type="ARBA" id="ARBA00023134"/>
    </source>
</evidence>
<dbReference type="PROSITE" id="PS01134">
    <property type="entry name" value="FTSZ_1"/>
    <property type="match status" value="1"/>
</dbReference>
<feature type="binding site" evidence="4">
    <location>
        <position position="149"/>
    </location>
    <ligand>
        <name>GTP</name>
        <dbReference type="ChEBI" id="CHEBI:37565"/>
    </ligand>
</feature>
<evidence type="ECO:0000313" key="11">
    <source>
        <dbReference type="Proteomes" id="UP000064893"/>
    </source>
</evidence>
<proteinExistence type="inferred from homology"/>
<dbReference type="GO" id="GO:0051258">
    <property type="term" value="P:protein polymerization"/>
    <property type="evidence" value="ECO:0007669"/>
    <property type="project" value="UniProtKB-UniRule"/>
</dbReference>
<feature type="compositionally biased region" description="Polar residues" evidence="7">
    <location>
        <begin position="459"/>
        <end position="470"/>
    </location>
</feature>
<dbReference type="AlphaFoldDB" id="A0A0S2HYX8"/>
<dbReference type="RefSeq" id="WP_057952650.1">
    <property type="nucleotide sequence ID" value="NZ_CP013118.1"/>
</dbReference>
<name>A0A0S2HYX8_9BACT</name>
<evidence type="ECO:0000256" key="6">
    <source>
        <dbReference type="RuleBase" id="RU000631"/>
    </source>
</evidence>
<keyword evidence="4 6" id="KW-0131">Cell cycle</keyword>
<dbReference type="PATRIC" id="fig|1307839.3.peg.1622"/>
<evidence type="ECO:0000256" key="2">
    <source>
        <dbReference type="ARBA" id="ARBA00022741"/>
    </source>
</evidence>
<dbReference type="InterPro" id="IPR008280">
    <property type="entry name" value="Tub_FtsZ_C"/>
</dbReference>
<dbReference type="SUPFAM" id="SSF55307">
    <property type="entry name" value="Tubulin C-terminal domain-like"/>
    <property type="match status" value="1"/>
</dbReference>
<dbReference type="CDD" id="cd02201">
    <property type="entry name" value="FtsZ_type1"/>
    <property type="match status" value="1"/>
</dbReference>
<dbReference type="Gene3D" id="3.30.1330.20">
    <property type="entry name" value="Tubulin/FtsZ, C-terminal domain"/>
    <property type="match status" value="1"/>
</dbReference>
<dbReference type="EMBL" id="CP013118">
    <property type="protein sequence ID" value="ALO15170.1"/>
    <property type="molecule type" value="Genomic_DNA"/>
</dbReference>
<keyword evidence="4 6" id="KW-0717">Septation</keyword>
<feature type="domain" description="Tubulin/FtsZ GTPase" evidence="8">
    <location>
        <begin position="18"/>
        <end position="210"/>
    </location>
</feature>
<dbReference type="GO" id="GO:0032153">
    <property type="term" value="C:cell division site"/>
    <property type="evidence" value="ECO:0007669"/>
    <property type="project" value="UniProtKB-UniRule"/>
</dbReference>
<dbReference type="InterPro" id="IPR003008">
    <property type="entry name" value="Tubulin_FtsZ_GTPase"/>
</dbReference>
<organism evidence="10 11">
    <name type="scientific">Salinivirga cyanobacteriivorans</name>
    <dbReference type="NCBI Taxonomy" id="1307839"/>
    <lineage>
        <taxon>Bacteria</taxon>
        <taxon>Pseudomonadati</taxon>
        <taxon>Bacteroidota</taxon>
        <taxon>Bacteroidia</taxon>
        <taxon>Bacteroidales</taxon>
        <taxon>Salinivirgaceae</taxon>
        <taxon>Salinivirga</taxon>
    </lineage>
</organism>
<dbReference type="SMART" id="SM00864">
    <property type="entry name" value="Tubulin"/>
    <property type="match status" value="1"/>
</dbReference>
<evidence type="ECO:0000256" key="4">
    <source>
        <dbReference type="HAMAP-Rule" id="MF_00909"/>
    </source>
</evidence>
<dbReference type="GO" id="GO:0005525">
    <property type="term" value="F:GTP binding"/>
    <property type="evidence" value="ECO:0007669"/>
    <property type="project" value="UniProtKB-UniRule"/>
</dbReference>
<dbReference type="Pfam" id="PF12327">
    <property type="entry name" value="FtsZ_C"/>
    <property type="match status" value="1"/>
</dbReference>